<protein>
    <submittedName>
        <fullName evidence="1">Uncharacterized protein</fullName>
    </submittedName>
</protein>
<dbReference type="AlphaFoldDB" id="A0A7G1G2M1"/>
<dbReference type="EMBL" id="AP018712">
    <property type="protein sequence ID" value="BBE30591.1"/>
    <property type="molecule type" value="Genomic_DNA"/>
</dbReference>
<evidence type="ECO:0000313" key="1">
    <source>
        <dbReference type="EMBL" id="BBE30591.1"/>
    </source>
</evidence>
<name>A0A7G1G2M1_9BACT</name>
<reference evidence="1 2" key="1">
    <citation type="submission" date="2018-06" db="EMBL/GenBank/DDBJ databases">
        <title>Genome sequencing of Oceanotoga sp. sy52.</title>
        <authorList>
            <person name="Mori K."/>
        </authorList>
    </citation>
    <scope>NUCLEOTIDE SEQUENCE [LARGE SCALE GENOMIC DNA]</scope>
    <source>
        <strain evidence="2">sy52</strain>
    </source>
</reference>
<dbReference type="InParanoid" id="A0A7G1G2M1"/>
<proteinExistence type="predicted"/>
<dbReference type="RefSeq" id="WP_190615671.1">
    <property type="nucleotide sequence ID" value="NZ_AP018712.1"/>
</dbReference>
<dbReference type="KEGG" id="ocy:OSSY52_07320"/>
<sequence>MENFNTDCPECIQCGFCCIQNPCYYGEWNDDYSSCNFLTENYLCSKYNEIYENEKNQEIKMFGSGCCLNFFNPMRIRKLKLK</sequence>
<accession>A0A7G1G2M1</accession>
<evidence type="ECO:0000313" key="2">
    <source>
        <dbReference type="Proteomes" id="UP000516361"/>
    </source>
</evidence>
<gene>
    <name evidence="1" type="ORF">OSSY52_07320</name>
</gene>
<keyword evidence="2" id="KW-1185">Reference proteome</keyword>
<organism evidence="1 2">
    <name type="scientific">Tepiditoga spiralis</name>
    <dbReference type="NCBI Taxonomy" id="2108365"/>
    <lineage>
        <taxon>Bacteria</taxon>
        <taxon>Thermotogati</taxon>
        <taxon>Thermotogota</taxon>
        <taxon>Thermotogae</taxon>
        <taxon>Petrotogales</taxon>
        <taxon>Petrotogaceae</taxon>
        <taxon>Tepiditoga</taxon>
    </lineage>
</organism>
<dbReference type="Proteomes" id="UP000516361">
    <property type="component" value="Chromosome"/>
</dbReference>